<gene>
    <name evidence="1" type="ORF">SAMN02745751_01610</name>
</gene>
<dbReference type="OrthoDB" id="2955634at2"/>
<proteinExistence type="predicted"/>
<dbReference type="InterPro" id="IPR021145">
    <property type="entry name" value="Portal_protein_SPP1_Gp6-like"/>
</dbReference>
<dbReference type="STRING" id="1121476.SAMN02745751_01610"/>
<sequence length="418" mass="47266">MKENKLWFQEVVEESEHIGRISNVLDNKAYLNGTHKVLSRKDFEFKEETYTTSKIVLNTLKTVIDFHSSLIVGKPASVVGGNPEIINIFNQLYRESGYNKLNYDIVKTLYSYGDVFEYVYQDGDKIKSKLISSADAHPVYDIQGNYVSFVEYWTDILTSSEYYVVYKPEAVERWDNEGTGVLVKKAEYKNSTGLPIHYSNNENYSYDYYGKSILEDLKPILDEIELLLSKMNDSIYTLSLNPLFTVSGQKVDSQIDSGLVGAILNLEDGAEAQYQSANLDSASIKLLLDNLLNQLYTIAGVPSSIIGQSNVSNVSEVSLELLFRLAINKARATEHILHEGLQKRHEYIMKLLGLKLKKGEYVDVVFNYDLPVDNGETMDNMKTQWDMGAISTETIISNSPYTNDVALEMDRLKGDSSI</sequence>
<dbReference type="AlphaFoldDB" id="A0A1M6G0I7"/>
<dbReference type="EMBL" id="FQZL01000009">
    <property type="protein sequence ID" value="SHJ03394.1"/>
    <property type="molecule type" value="Genomic_DNA"/>
</dbReference>
<evidence type="ECO:0000313" key="2">
    <source>
        <dbReference type="Proteomes" id="UP000184052"/>
    </source>
</evidence>
<keyword evidence="2" id="KW-1185">Reference proteome</keyword>
<evidence type="ECO:0000313" key="1">
    <source>
        <dbReference type="EMBL" id="SHJ03394.1"/>
    </source>
</evidence>
<dbReference type="Pfam" id="PF05133">
    <property type="entry name" value="SPP1_portal"/>
    <property type="match status" value="1"/>
</dbReference>
<dbReference type="Proteomes" id="UP000184052">
    <property type="component" value="Unassembled WGS sequence"/>
</dbReference>
<dbReference type="RefSeq" id="WP_073049065.1">
    <property type="nucleotide sequence ID" value="NZ_FQZL01000009.1"/>
</dbReference>
<organism evidence="1 2">
    <name type="scientific">Dethiosulfatibacter aminovorans DSM 17477</name>
    <dbReference type="NCBI Taxonomy" id="1121476"/>
    <lineage>
        <taxon>Bacteria</taxon>
        <taxon>Bacillati</taxon>
        <taxon>Bacillota</taxon>
        <taxon>Tissierellia</taxon>
        <taxon>Dethiosulfatibacter</taxon>
    </lineage>
</organism>
<name>A0A1M6G0I7_9FIRM</name>
<reference evidence="1 2" key="1">
    <citation type="submission" date="2016-11" db="EMBL/GenBank/DDBJ databases">
        <authorList>
            <person name="Jaros S."/>
            <person name="Januszkiewicz K."/>
            <person name="Wedrychowicz H."/>
        </authorList>
    </citation>
    <scope>NUCLEOTIDE SEQUENCE [LARGE SCALE GENOMIC DNA]</scope>
    <source>
        <strain evidence="1 2">DSM 17477</strain>
    </source>
</reference>
<accession>A0A1M6G0I7</accession>
<protein>
    <submittedName>
        <fullName evidence="1">Phage portal protein, SPP1 family</fullName>
    </submittedName>
</protein>